<proteinExistence type="predicted"/>
<gene>
    <name evidence="1" type="ORF">B1P95_08585</name>
</gene>
<protein>
    <submittedName>
        <fullName evidence="1">Uncharacterized protein</fullName>
    </submittedName>
</protein>
<evidence type="ECO:0000313" key="1">
    <source>
        <dbReference type="EMBL" id="OOL82580.1"/>
    </source>
</evidence>
<accession>A0A1S8HVI3</accession>
<comment type="caution">
    <text evidence="1">The sequence shown here is derived from an EMBL/GenBank/DDBJ whole genome shotgun (WGS) entry which is preliminary data.</text>
</comment>
<reference evidence="1 2" key="1">
    <citation type="submission" date="2017-02" db="EMBL/GenBank/DDBJ databases">
        <title>Clonality and virulence of isolates of VRE in Hematopoietic Stem Cell Transplanted (HSCT) patients.</title>
        <authorList>
            <person name="Marchi A.P."/>
            <person name="Martins R.C."/>
            <person name="Marie S.K."/>
            <person name="Levin A.S."/>
            <person name="Costa S.F."/>
        </authorList>
    </citation>
    <scope>NUCLEOTIDE SEQUENCE [LARGE SCALE GENOMIC DNA]</scope>
    <source>
        <strain evidence="1 2">LIM1759</strain>
    </source>
</reference>
<dbReference type="EMBL" id="MVGJ01000040">
    <property type="protein sequence ID" value="OOL82580.1"/>
    <property type="molecule type" value="Genomic_DNA"/>
</dbReference>
<sequence length="71" mass="8603">MIDSRWRKKMNPYEQLIQDLIDGKIEKIDVKREELMAFREAWLKLENRKYVVGKASLNGNVTYHYDPTRLF</sequence>
<dbReference type="Proteomes" id="UP000191171">
    <property type="component" value="Unassembled WGS sequence"/>
</dbReference>
<name>A0A1S8HVI3_ENTFC</name>
<organism evidence="1 2">
    <name type="scientific">Enterococcus faecium</name>
    <name type="common">Streptococcus faecium</name>
    <dbReference type="NCBI Taxonomy" id="1352"/>
    <lineage>
        <taxon>Bacteria</taxon>
        <taxon>Bacillati</taxon>
        <taxon>Bacillota</taxon>
        <taxon>Bacilli</taxon>
        <taxon>Lactobacillales</taxon>
        <taxon>Enterococcaceae</taxon>
        <taxon>Enterococcus</taxon>
    </lineage>
</organism>
<dbReference type="AlphaFoldDB" id="A0A1S8HVI3"/>
<evidence type="ECO:0000313" key="2">
    <source>
        <dbReference type="Proteomes" id="UP000191171"/>
    </source>
</evidence>